<comment type="caution">
    <text evidence="3">The sequence shown here is derived from an EMBL/GenBank/DDBJ whole genome shotgun (WGS) entry which is preliminary data.</text>
</comment>
<evidence type="ECO:0000313" key="5">
    <source>
        <dbReference type="Proteomes" id="UP000435177"/>
    </source>
</evidence>
<sequence length="176" mass="19338">MRTIVLLLMTMLLSTGGEADAPVVSSAGIPDNDAAYTASPFRLLNDREVVQDEPMSLNGVDLNDTKTEIVHKLGAPAAIKDDPIQHVTVLHYDHMEIGIDHDRTEYVHVKPSAGEFQLNGQPVPMTIRDIHAFLGQPDHAAEDGDVYVRGNEALKVFMNRDSGHITGIDLFFSHIE</sequence>
<dbReference type="Proteomes" id="UP000215596">
    <property type="component" value="Unassembled WGS sequence"/>
</dbReference>
<evidence type="ECO:0000256" key="1">
    <source>
        <dbReference type="SAM" id="SignalP"/>
    </source>
</evidence>
<dbReference type="OrthoDB" id="2654428at2"/>
<dbReference type="EMBL" id="NPBY01000057">
    <property type="protein sequence ID" value="PAD74437.1"/>
    <property type="molecule type" value="Genomic_DNA"/>
</dbReference>
<dbReference type="AlphaFoldDB" id="A0A268EMT8"/>
<evidence type="ECO:0000313" key="4">
    <source>
        <dbReference type="Proteomes" id="UP000215596"/>
    </source>
</evidence>
<evidence type="ECO:0008006" key="6">
    <source>
        <dbReference type="Google" id="ProtNLM"/>
    </source>
</evidence>
<dbReference type="RefSeq" id="WP_095266587.1">
    <property type="nucleotide sequence ID" value="NZ_NPBY01000057.1"/>
</dbReference>
<evidence type="ECO:0000313" key="2">
    <source>
        <dbReference type="EMBL" id="MUG66974.1"/>
    </source>
</evidence>
<reference evidence="3 4" key="1">
    <citation type="submission" date="2017-07" db="EMBL/GenBank/DDBJ databases">
        <title>Isolation and whole genome analysis of endospore-forming bacteria from heroin.</title>
        <authorList>
            <person name="Kalinowski J."/>
            <person name="Ahrens B."/>
            <person name="Al-Dilaimi A."/>
            <person name="Winkler A."/>
            <person name="Wibberg D."/>
            <person name="Schleenbecker U."/>
            <person name="Ruckert C."/>
            <person name="Wolfel R."/>
            <person name="Grass G."/>
        </authorList>
    </citation>
    <scope>NUCLEOTIDE SEQUENCE [LARGE SCALE GENOMIC DNA]</scope>
    <source>
        <strain evidence="3 4">7537-G1</strain>
    </source>
</reference>
<organism evidence="3 4">
    <name type="scientific">Paenibacillus campinasensis</name>
    <dbReference type="NCBI Taxonomy" id="66347"/>
    <lineage>
        <taxon>Bacteria</taxon>
        <taxon>Bacillati</taxon>
        <taxon>Bacillota</taxon>
        <taxon>Bacilli</taxon>
        <taxon>Bacillales</taxon>
        <taxon>Paenibacillaceae</taxon>
        <taxon>Paenibacillus</taxon>
    </lineage>
</organism>
<proteinExistence type="predicted"/>
<feature type="chain" id="PRO_5032982053" description="Copper amine oxidase-like N-terminal domain-containing protein" evidence="1">
    <location>
        <begin position="22"/>
        <end position="176"/>
    </location>
</feature>
<keyword evidence="1" id="KW-0732">Signal</keyword>
<dbReference type="EMBL" id="WOAA01000010">
    <property type="protein sequence ID" value="MUG66974.1"/>
    <property type="molecule type" value="Genomic_DNA"/>
</dbReference>
<evidence type="ECO:0000313" key="3">
    <source>
        <dbReference type="EMBL" id="PAD74437.1"/>
    </source>
</evidence>
<name>A0A268EMT8_9BACL</name>
<reference evidence="2 5" key="2">
    <citation type="submission" date="2019-11" db="EMBL/GenBank/DDBJ databases">
        <title>Draft genome sequences of five Paenibacillus species of dairy origin.</title>
        <authorList>
            <person name="Olajide A.M."/>
            <person name="Chen S."/>
            <person name="Lapointe G."/>
        </authorList>
    </citation>
    <scope>NUCLEOTIDE SEQUENCE [LARGE SCALE GENOMIC DNA]</scope>
    <source>
        <strain evidence="2 5">3CS1</strain>
    </source>
</reference>
<accession>A0A268EMT8</accession>
<keyword evidence="5" id="KW-1185">Reference proteome</keyword>
<feature type="signal peptide" evidence="1">
    <location>
        <begin position="1"/>
        <end position="21"/>
    </location>
</feature>
<gene>
    <name evidence="3" type="ORF">CHH67_17975</name>
    <name evidence="2" type="ORF">GNP94_13270</name>
</gene>
<protein>
    <recommendedName>
        <fullName evidence="6">Copper amine oxidase-like N-terminal domain-containing protein</fullName>
    </recommendedName>
</protein>
<dbReference type="Proteomes" id="UP000435177">
    <property type="component" value="Unassembled WGS sequence"/>
</dbReference>